<evidence type="ECO:0000313" key="2">
    <source>
        <dbReference type="Proteomes" id="UP000183275"/>
    </source>
</evidence>
<gene>
    <name evidence="1" type="ORF">SAMN05216285_4071</name>
</gene>
<dbReference type="STRING" id="1202768.SAMN05216285_4071"/>
<protein>
    <recommendedName>
        <fullName evidence="3">Hsp20/alpha crystallin family protein</fullName>
    </recommendedName>
</protein>
<sequence>MHMETPPELEAAADDQNDVTITNREYEGESVIAVDFGPTGAKPSVDVVGDTAIVTVDGNQFEFDVPSDASDVTVNDGILTIKG</sequence>
<dbReference type="EMBL" id="FOIS01000006">
    <property type="protein sequence ID" value="SEW32250.1"/>
    <property type="molecule type" value="Genomic_DNA"/>
</dbReference>
<reference evidence="2" key="1">
    <citation type="submission" date="2016-10" db="EMBL/GenBank/DDBJ databases">
        <authorList>
            <person name="Varghese N."/>
        </authorList>
    </citation>
    <scope>NUCLEOTIDE SEQUENCE [LARGE SCALE GENOMIC DNA]</scope>
    <source>
        <strain evidence="2">CGMCC 1.12284</strain>
    </source>
</reference>
<keyword evidence="2" id="KW-1185">Reference proteome</keyword>
<organism evidence="1 2">
    <name type="scientific">Natrinema salifodinae</name>
    <dbReference type="NCBI Taxonomy" id="1202768"/>
    <lineage>
        <taxon>Archaea</taxon>
        <taxon>Methanobacteriati</taxon>
        <taxon>Methanobacteriota</taxon>
        <taxon>Stenosarchaea group</taxon>
        <taxon>Halobacteria</taxon>
        <taxon>Halobacteriales</taxon>
        <taxon>Natrialbaceae</taxon>
        <taxon>Natrinema</taxon>
    </lineage>
</organism>
<dbReference type="AlphaFoldDB" id="A0A1I0QX48"/>
<evidence type="ECO:0000313" key="1">
    <source>
        <dbReference type="EMBL" id="SEW32250.1"/>
    </source>
</evidence>
<dbReference type="InterPro" id="IPR055551">
    <property type="entry name" value="DUF7127"/>
</dbReference>
<dbReference type="eggNOG" id="arCOG04606">
    <property type="taxonomic scope" value="Archaea"/>
</dbReference>
<accession>A0A1I0QX48</accession>
<name>A0A1I0QX48_9EURY</name>
<proteinExistence type="predicted"/>
<evidence type="ECO:0008006" key="3">
    <source>
        <dbReference type="Google" id="ProtNLM"/>
    </source>
</evidence>
<dbReference type="Pfam" id="PF23444">
    <property type="entry name" value="DUF7127"/>
    <property type="match status" value="1"/>
</dbReference>
<dbReference type="Proteomes" id="UP000183275">
    <property type="component" value="Unassembled WGS sequence"/>
</dbReference>